<evidence type="ECO:0000313" key="2">
    <source>
        <dbReference type="Proteomes" id="UP001597180"/>
    </source>
</evidence>
<comment type="caution">
    <text evidence="1">The sequence shown here is derived from an EMBL/GenBank/DDBJ whole genome shotgun (WGS) entry which is preliminary data.</text>
</comment>
<proteinExistence type="predicted"/>
<organism evidence="1 2">
    <name type="scientific">Paenibacillus vulneris</name>
    <dbReference type="NCBI Taxonomy" id="1133364"/>
    <lineage>
        <taxon>Bacteria</taxon>
        <taxon>Bacillati</taxon>
        <taxon>Bacillota</taxon>
        <taxon>Bacilli</taxon>
        <taxon>Bacillales</taxon>
        <taxon>Paenibacillaceae</taxon>
        <taxon>Paenibacillus</taxon>
    </lineage>
</organism>
<keyword evidence="2" id="KW-1185">Reference proteome</keyword>
<evidence type="ECO:0000313" key="1">
    <source>
        <dbReference type="EMBL" id="MFD1219693.1"/>
    </source>
</evidence>
<reference evidence="2" key="1">
    <citation type="journal article" date="2019" name="Int. J. Syst. Evol. Microbiol.">
        <title>The Global Catalogue of Microorganisms (GCM) 10K type strain sequencing project: providing services to taxonomists for standard genome sequencing and annotation.</title>
        <authorList>
            <consortium name="The Broad Institute Genomics Platform"/>
            <consortium name="The Broad Institute Genome Sequencing Center for Infectious Disease"/>
            <person name="Wu L."/>
            <person name="Ma J."/>
        </authorList>
    </citation>
    <scope>NUCLEOTIDE SEQUENCE [LARGE SCALE GENOMIC DNA]</scope>
    <source>
        <strain evidence="2">CCUG 53270</strain>
    </source>
</reference>
<gene>
    <name evidence="1" type="ORF">ACFQ4B_06160</name>
</gene>
<accession>A0ABW3UFJ8</accession>
<dbReference type="RefSeq" id="WP_345594772.1">
    <property type="nucleotide sequence ID" value="NZ_BAABJG010000055.1"/>
</dbReference>
<sequence length="310" mass="34339">MLPVILLSTLSLLFLALYVYQTSSAFQNAGVAADRAAFIWDNSKKDVITGDYPVDQNDGLYWRLHSDSMSDLFRFLIPNAAAQITLPAATKGSDTGPEGKLTKVGRSLSPDWSGTMSYMNSGISREVTVNLEKPFRSPQFMIRKLQQQVTSTASAQVVDPVEGIRLIDLTRTFIQEIQGKIKPDAALKTMVEPKSVPDPAAVINNHESAASYLRTLVNGKEQTMVVNGSTKRVVDALDANKVAHQAYYTFNENQLRKEQMPKDAALLRDGGQVTGVVWHFFKLSKQDKVKLSNGLRQELERQGIVVVIHE</sequence>
<dbReference type="EMBL" id="JBHTLU010000012">
    <property type="protein sequence ID" value="MFD1219693.1"/>
    <property type="molecule type" value="Genomic_DNA"/>
</dbReference>
<protein>
    <submittedName>
        <fullName evidence="1">Uncharacterized protein</fullName>
    </submittedName>
</protein>
<name>A0ABW3UFJ8_9BACL</name>
<dbReference type="Proteomes" id="UP001597180">
    <property type="component" value="Unassembled WGS sequence"/>
</dbReference>